<evidence type="ECO:0000256" key="1">
    <source>
        <dbReference type="SAM" id="Phobius"/>
    </source>
</evidence>
<gene>
    <name evidence="2" type="ORF">U9M48_044083</name>
</gene>
<feature type="transmembrane region" description="Helical" evidence="1">
    <location>
        <begin position="208"/>
        <end position="228"/>
    </location>
</feature>
<evidence type="ECO:0000313" key="3">
    <source>
        <dbReference type="Proteomes" id="UP001341281"/>
    </source>
</evidence>
<evidence type="ECO:0008006" key="4">
    <source>
        <dbReference type="Google" id="ProtNLM"/>
    </source>
</evidence>
<keyword evidence="1" id="KW-0472">Membrane</keyword>
<proteinExistence type="predicted"/>
<organism evidence="2 3">
    <name type="scientific">Paspalum notatum var. saurae</name>
    <dbReference type="NCBI Taxonomy" id="547442"/>
    <lineage>
        <taxon>Eukaryota</taxon>
        <taxon>Viridiplantae</taxon>
        <taxon>Streptophyta</taxon>
        <taxon>Embryophyta</taxon>
        <taxon>Tracheophyta</taxon>
        <taxon>Spermatophyta</taxon>
        <taxon>Magnoliopsida</taxon>
        <taxon>Liliopsida</taxon>
        <taxon>Poales</taxon>
        <taxon>Poaceae</taxon>
        <taxon>PACMAD clade</taxon>
        <taxon>Panicoideae</taxon>
        <taxon>Andropogonodae</taxon>
        <taxon>Paspaleae</taxon>
        <taxon>Paspalinae</taxon>
        <taxon>Paspalum</taxon>
    </lineage>
</organism>
<keyword evidence="1" id="KW-1133">Transmembrane helix</keyword>
<dbReference type="AlphaFoldDB" id="A0AAQ3XG97"/>
<name>A0AAQ3XG97_PASNO</name>
<feature type="transmembrane region" description="Helical" evidence="1">
    <location>
        <begin position="50"/>
        <end position="68"/>
    </location>
</feature>
<dbReference type="InterPro" id="IPR026721">
    <property type="entry name" value="TMEM18"/>
</dbReference>
<keyword evidence="1" id="KW-0812">Transmembrane</keyword>
<evidence type="ECO:0000313" key="2">
    <source>
        <dbReference type="EMBL" id="WVZ98676.1"/>
    </source>
</evidence>
<keyword evidence="3" id="KW-1185">Reference proteome</keyword>
<reference evidence="2 3" key="1">
    <citation type="submission" date="2024-02" db="EMBL/GenBank/DDBJ databases">
        <title>High-quality chromosome-scale genome assembly of Pensacola bahiagrass (Paspalum notatum Flugge var. saurae).</title>
        <authorList>
            <person name="Vega J.M."/>
            <person name="Podio M."/>
            <person name="Orjuela J."/>
            <person name="Siena L.A."/>
            <person name="Pessino S.C."/>
            <person name="Combes M.C."/>
            <person name="Mariac C."/>
            <person name="Albertini E."/>
            <person name="Pupilli F."/>
            <person name="Ortiz J.P.A."/>
            <person name="Leblanc O."/>
        </authorList>
    </citation>
    <scope>NUCLEOTIDE SEQUENCE [LARGE SCALE GENOMIC DNA]</scope>
    <source>
        <strain evidence="2">R1</strain>
        <tissue evidence="2">Leaf</tissue>
    </source>
</reference>
<sequence>MEEMQAAVTAHLDQVSGLVQALSSELRRGMGPAADNLRAFVRAIDWTEPWLMCLMAFHVVLLLTAVGFRRNANLQLFLRLSAKEYLFTVPSAKDLEILTKFPKFQCKTHDMKVGEDEHMEENADTCLKAQQPRVQTQPVEKMRNSRPKGVTPIMEKAEKVKNKHMQDSGVYLAEKMNKYLEEHWKSFASRNYFDRSGVFISVVWSGPLIFISVVSVVCSLIALCQLMVKWKRAELRHRARLARDKLD</sequence>
<accession>A0AAQ3XG97</accession>
<dbReference type="Pfam" id="PF14770">
    <property type="entry name" value="TMEM18"/>
    <property type="match status" value="2"/>
</dbReference>
<protein>
    <recommendedName>
        <fullName evidence="4">Transmembrane protein 18</fullName>
    </recommendedName>
</protein>
<dbReference type="EMBL" id="CP144754">
    <property type="protein sequence ID" value="WVZ98676.1"/>
    <property type="molecule type" value="Genomic_DNA"/>
</dbReference>
<dbReference type="Proteomes" id="UP001341281">
    <property type="component" value="Chromosome 10"/>
</dbReference>